<dbReference type="VEuPathDB" id="AmoebaDB:DICPUDRAFT_82847"/>
<sequence>MNNKRSIEALDDDNNKNKKNKKNHSDDENKPKQIISYFNSDFDKEYNEFIKKDYNKLKREDIKEFANKIGINSIGKKCVIYKRVSEFFGAQQTLAIEKQEKESINSFNKDTAQLKFKDIAPHETLFWAIFRNKVIFKNIFSNFIFSRSFSYERLNSLNFILDRYTNGEAILKDKVKSAQNLQLILNYNYTYEIKTICETIIKDTPSNRSFYQQLFSNYSKTIKIIEFFKMAFQTSNITVLKELNHYLQTRESFSDIDVHYIQTYQSIKMIKYLNSVGFRTRIKRNYYHDNKCFFFRFSFDISSLKNLNQLIKTVECLPLLYEKIENSQMEKIKTLKKLSSKLFTQEQLKSTLNQLLMENNCFNNNNMEIITSLSFLNNNNNHDDMISFFSIKKIILKYIKLFFQIIQQHLPPEYYIFSSDKQLFLEKLRKNKFLYEILFKYTITDYQLYLEASNLLLEEKYCSGSSLFIFLKLTLARNNLELIRVIFDQHIKIFNSFFPLYNIKRDTITILNSIQSTEVLDYFYNNHQSIALFRGEHNYFCFFVSNKTILKHYEELMVKLGRSFFVHNLDFWVNKDFAIGFEVFYRTDKNPIVYNTRDFHTPVINPFCQRLKSEDQVDTTIKYFKSKSYILIYSLDLKIINFYNLKVFQWLLEHAQLPLPNEIIGNQKIQLHINFINNKNQKLQPHQQRDIKFNKQTLLIEVSSVTYISLLYIFGRYETIFQIKNLSLVLFQNFKFSTEFIDQLLNNLLITKTIKIYEIKLCEIIMNLINEGNTAAIKIISLKYPQIITKHSPLNPNGIFKNSKKLLRESIKRDHVEISEILFYYISINNKEFERYIKNSSDRELFDFKLN</sequence>
<dbReference type="eggNOG" id="ENOG502S90T">
    <property type="taxonomic scope" value="Eukaryota"/>
</dbReference>
<reference evidence="3" key="1">
    <citation type="journal article" date="2011" name="Genome Biol.">
        <title>Comparative genomics of the social amoebae Dictyostelium discoideum and Dictyostelium purpureum.</title>
        <authorList>
            <consortium name="US DOE Joint Genome Institute (JGI-PGF)"/>
            <person name="Sucgang R."/>
            <person name="Kuo A."/>
            <person name="Tian X."/>
            <person name="Salerno W."/>
            <person name="Parikh A."/>
            <person name="Feasley C.L."/>
            <person name="Dalin E."/>
            <person name="Tu H."/>
            <person name="Huang E."/>
            <person name="Barry K."/>
            <person name="Lindquist E."/>
            <person name="Shapiro H."/>
            <person name="Bruce D."/>
            <person name="Schmutz J."/>
            <person name="Salamov A."/>
            <person name="Fey P."/>
            <person name="Gaudet P."/>
            <person name="Anjard C."/>
            <person name="Babu M.M."/>
            <person name="Basu S."/>
            <person name="Bushmanova Y."/>
            <person name="van der Wel H."/>
            <person name="Katoh-Kurasawa M."/>
            <person name="Dinh C."/>
            <person name="Coutinho P.M."/>
            <person name="Saito T."/>
            <person name="Elias M."/>
            <person name="Schaap P."/>
            <person name="Kay R.R."/>
            <person name="Henrissat B."/>
            <person name="Eichinger L."/>
            <person name="Rivero F."/>
            <person name="Putnam N.H."/>
            <person name="West C.M."/>
            <person name="Loomis W.F."/>
            <person name="Chisholm R.L."/>
            <person name="Shaulsky G."/>
            <person name="Strassmann J.E."/>
            <person name="Queller D.C."/>
            <person name="Kuspa A."/>
            <person name="Grigoriev I.V."/>
        </authorList>
    </citation>
    <scope>NUCLEOTIDE SEQUENCE [LARGE SCALE GENOMIC DNA]</scope>
    <source>
        <strain evidence="3">QSDP1</strain>
    </source>
</reference>
<gene>
    <name evidence="2" type="ORF">DICPUDRAFT_82847</name>
</gene>
<name>F0ZXT5_DICPU</name>
<dbReference type="GeneID" id="10505979"/>
<dbReference type="PANTHER" id="PTHR32488">
    <property type="entry name" value="UPF0746 PROTEIN DDB_G0280785-RELATED"/>
    <property type="match status" value="1"/>
</dbReference>
<dbReference type="PANTHER" id="PTHR32488:SF76">
    <property type="entry name" value="ANKYRIN REPEAT-CONTAINING PROTEIN-RELATED"/>
    <property type="match status" value="1"/>
</dbReference>
<dbReference type="KEGG" id="dpp:DICPUDRAFT_82847"/>
<protein>
    <recommendedName>
        <fullName evidence="4">SAP domain-containing protein</fullName>
    </recommendedName>
</protein>
<evidence type="ECO:0000313" key="2">
    <source>
        <dbReference type="EMBL" id="EGC31253.1"/>
    </source>
</evidence>
<dbReference type="EMBL" id="GL871266">
    <property type="protein sequence ID" value="EGC31253.1"/>
    <property type="molecule type" value="Genomic_DNA"/>
</dbReference>
<keyword evidence="3" id="KW-1185">Reference proteome</keyword>
<proteinExistence type="predicted"/>
<accession>F0ZXT5</accession>
<dbReference type="AlphaFoldDB" id="F0ZXT5"/>
<dbReference type="InParanoid" id="F0ZXT5"/>
<dbReference type="InterPro" id="IPR051904">
    <property type="entry name" value="UPF0746_actin_org"/>
</dbReference>
<dbReference type="Proteomes" id="UP000001064">
    <property type="component" value="Unassembled WGS sequence"/>
</dbReference>
<evidence type="ECO:0000313" key="3">
    <source>
        <dbReference type="Proteomes" id="UP000001064"/>
    </source>
</evidence>
<evidence type="ECO:0008006" key="4">
    <source>
        <dbReference type="Google" id="ProtNLM"/>
    </source>
</evidence>
<evidence type="ECO:0000256" key="1">
    <source>
        <dbReference type="SAM" id="MobiDB-lite"/>
    </source>
</evidence>
<dbReference type="RefSeq" id="XP_003292231.1">
    <property type="nucleotide sequence ID" value="XM_003292183.1"/>
</dbReference>
<feature type="compositionally biased region" description="Basic and acidic residues" evidence="1">
    <location>
        <begin position="1"/>
        <end position="16"/>
    </location>
</feature>
<organism evidence="2 3">
    <name type="scientific">Dictyostelium purpureum</name>
    <name type="common">Slime mold</name>
    <dbReference type="NCBI Taxonomy" id="5786"/>
    <lineage>
        <taxon>Eukaryota</taxon>
        <taxon>Amoebozoa</taxon>
        <taxon>Evosea</taxon>
        <taxon>Eumycetozoa</taxon>
        <taxon>Dictyostelia</taxon>
        <taxon>Dictyosteliales</taxon>
        <taxon>Dictyosteliaceae</taxon>
        <taxon>Dictyostelium</taxon>
    </lineage>
</organism>
<feature type="region of interest" description="Disordered" evidence="1">
    <location>
        <begin position="1"/>
        <end position="30"/>
    </location>
</feature>